<dbReference type="EMBL" id="LTAN01000010">
    <property type="protein sequence ID" value="OBR02532.1"/>
    <property type="molecule type" value="Genomic_DNA"/>
</dbReference>
<feature type="domain" description="NAD-dependent epimerase/dehydratase" evidence="4">
    <location>
        <begin position="375"/>
        <end position="620"/>
    </location>
</feature>
<comment type="similarity">
    <text evidence="2">Belongs to the NAD(P)-dependent epimerase/dehydratase family. Dihydroflavonol-4-reductase subfamily.</text>
</comment>
<feature type="chain" id="PRO_5008601010" evidence="3">
    <location>
        <begin position="30"/>
        <end position="715"/>
    </location>
</feature>
<proteinExistence type="inferred from homology"/>
<dbReference type="Pfam" id="PF01370">
    <property type="entry name" value="Epimerase"/>
    <property type="match status" value="1"/>
</dbReference>
<organism evidence="5 6">
    <name type="scientific">Colletotrichum higginsianum (strain IMI 349063)</name>
    <name type="common">Crucifer anthracnose fungus</name>
    <dbReference type="NCBI Taxonomy" id="759273"/>
    <lineage>
        <taxon>Eukaryota</taxon>
        <taxon>Fungi</taxon>
        <taxon>Dikarya</taxon>
        <taxon>Ascomycota</taxon>
        <taxon>Pezizomycotina</taxon>
        <taxon>Sordariomycetes</taxon>
        <taxon>Hypocreomycetidae</taxon>
        <taxon>Glomerellales</taxon>
        <taxon>Glomerellaceae</taxon>
        <taxon>Colletotrichum</taxon>
        <taxon>Colletotrichum destructivum species complex</taxon>
    </lineage>
</organism>
<comment type="caution">
    <text evidence="5">The sequence shown here is derived from an EMBL/GenBank/DDBJ whole genome shotgun (WGS) entry which is preliminary data.</text>
</comment>
<keyword evidence="1" id="KW-0560">Oxidoreductase</keyword>
<feature type="signal peptide" evidence="3">
    <location>
        <begin position="1"/>
        <end position="29"/>
    </location>
</feature>
<name>A0A1B7XRX9_COLHI</name>
<evidence type="ECO:0000313" key="6">
    <source>
        <dbReference type="Proteomes" id="UP000092177"/>
    </source>
</evidence>
<gene>
    <name evidence="5" type="ORF">CH63R_13758</name>
</gene>
<dbReference type="PANTHER" id="PTHR10366:SF852">
    <property type="entry name" value="CINNAMOYL-COA REDUCTASE CAD2"/>
    <property type="match status" value="1"/>
</dbReference>
<sequence>MAKTFHPFEAWNSRLLLLGLLLQVFPVGASPTTAIRPADEALTKRARAKYPTFSNDYDGRVKKGEYLMTLLPVGNEEAAELNGGASIVSPFQDPESLVTWGWTPYITWYPYETNLDGDTERLPGFPGYWQLLDEAFADSEYPVDEKQTGVYHFVQDKPFRKWWWMRNGQPSEGSYKNVANPPSGAFIFDVNYSPRYEVAKNGKGDVPDLDTLSDIAYFQWLSACQYKNKSPKTLKVVFRAGVSYKPTFDIAIQALKDEKFDRVPGWDKRAVFKMDSRPGHALLGSTHGAGIAWMLIQHKENLGIKTITEVTVWGSKGGFGFKEKPHTVRLNLRFVAHTAHTEHSWFRREHHVRDTSSISGPEQPANLMTVAQTHLVTGGSGFVAQHLVYELLQRGFRVHTTVRSLGNAKKVDSLKTLQEKYPAGQLRLFEADLLEWGSFKEAMQGCSVVHHVASPFLMAEKIKDGQKECVEPALKGTQNVLATVGETEAVERVVLTSTIGAIFGDYADVQDQMAGILSEGYFNETSTVTHNPYHYSKVLAEKEAWAIAKRQDRWDLVVICPGLVIGPPLSKGSDSGSLFLLDELLRGDLFFGVPNLSFATVDVRDVAEAHIRAAEVPSAKGRYIVASKEMATFVDISRLFRRLSKSAMVPNHQLPDFLVRVVGPLFGLTQHWISRNLGVSFIVDNSRSSTELGLTYRPLDGTLADYYQAWKAFQK</sequence>
<dbReference type="GeneID" id="28872839"/>
<reference evidence="6" key="1">
    <citation type="journal article" date="2017" name="BMC Genomics">
        <title>Gapless genome assembly of Colletotrichum higginsianum reveals chromosome structure and association of transposable elements with secondary metabolite gene clusters.</title>
        <authorList>
            <person name="Dallery J.-F."/>
            <person name="Lapalu N."/>
            <person name="Zampounis A."/>
            <person name="Pigne S."/>
            <person name="Luyten I."/>
            <person name="Amselem J."/>
            <person name="Wittenberg A.H.J."/>
            <person name="Zhou S."/>
            <person name="de Queiroz M.V."/>
            <person name="Robin G.P."/>
            <person name="Auger A."/>
            <person name="Hainaut M."/>
            <person name="Henrissat B."/>
            <person name="Kim K.-T."/>
            <person name="Lee Y.-H."/>
            <person name="Lespinet O."/>
            <person name="Schwartz D.C."/>
            <person name="Thon M.R."/>
            <person name="O'Connell R.J."/>
        </authorList>
    </citation>
    <scope>NUCLEOTIDE SEQUENCE [LARGE SCALE GENOMIC DNA]</scope>
    <source>
        <strain evidence="6">IMI 349063</strain>
    </source>
</reference>
<dbReference type="RefSeq" id="XP_018151050.1">
    <property type="nucleotide sequence ID" value="XM_018308732.1"/>
</dbReference>
<dbReference type="GO" id="GO:0016616">
    <property type="term" value="F:oxidoreductase activity, acting on the CH-OH group of donors, NAD or NADP as acceptor"/>
    <property type="evidence" value="ECO:0007669"/>
    <property type="project" value="TreeGrafter"/>
</dbReference>
<dbReference type="PANTHER" id="PTHR10366">
    <property type="entry name" value="NAD DEPENDENT EPIMERASE/DEHYDRATASE"/>
    <property type="match status" value="1"/>
</dbReference>
<dbReference type="KEGG" id="chig:CH63R_13758"/>
<accession>A0A1B7XRX9</accession>
<dbReference type="VEuPathDB" id="FungiDB:CH63R_13758"/>
<evidence type="ECO:0000259" key="4">
    <source>
        <dbReference type="Pfam" id="PF01370"/>
    </source>
</evidence>
<dbReference type="InterPro" id="IPR036291">
    <property type="entry name" value="NAD(P)-bd_dom_sf"/>
</dbReference>
<evidence type="ECO:0000256" key="3">
    <source>
        <dbReference type="SAM" id="SignalP"/>
    </source>
</evidence>
<dbReference type="OrthoDB" id="2735536at2759"/>
<evidence type="ECO:0000256" key="1">
    <source>
        <dbReference type="ARBA" id="ARBA00023002"/>
    </source>
</evidence>
<dbReference type="FunFam" id="3.40.50.720:FF:000085">
    <property type="entry name" value="Dihydroflavonol reductase"/>
    <property type="match status" value="1"/>
</dbReference>
<dbReference type="AlphaFoldDB" id="A0A1B7XRX9"/>
<evidence type="ECO:0000256" key="2">
    <source>
        <dbReference type="ARBA" id="ARBA00023445"/>
    </source>
</evidence>
<keyword evidence="6" id="KW-1185">Reference proteome</keyword>
<dbReference type="SUPFAM" id="SSF51735">
    <property type="entry name" value="NAD(P)-binding Rossmann-fold domains"/>
    <property type="match status" value="1"/>
</dbReference>
<dbReference type="Proteomes" id="UP000092177">
    <property type="component" value="Chromosome 10"/>
</dbReference>
<evidence type="ECO:0000313" key="5">
    <source>
        <dbReference type="EMBL" id="OBR02532.1"/>
    </source>
</evidence>
<dbReference type="Gene3D" id="3.40.50.720">
    <property type="entry name" value="NAD(P)-binding Rossmann-like Domain"/>
    <property type="match status" value="1"/>
</dbReference>
<dbReference type="InterPro" id="IPR050425">
    <property type="entry name" value="NAD(P)_dehydrat-like"/>
</dbReference>
<protein>
    <submittedName>
        <fullName evidence="5">NAD dependent epimerase/dehydratase</fullName>
    </submittedName>
</protein>
<keyword evidence="3" id="KW-0732">Signal</keyword>
<dbReference type="InterPro" id="IPR001509">
    <property type="entry name" value="Epimerase_deHydtase"/>
</dbReference>